<gene>
    <name evidence="3" type="ORF">D2V04_16740</name>
</gene>
<evidence type="ECO:0000313" key="3">
    <source>
        <dbReference type="EMBL" id="RIV75903.1"/>
    </source>
</evidence>
<evidence type="ECO:0000256" key="1">
    <source>
        <dbReference type="SAM" id="SignalP"/>
    </source>
</evidence>
<feature type="domain" description="PDZ" evidence="2">
    <location>
        <begin position="61"/>
        <end position="148"/>
    </location>
</feature>
<dbReference type="EMBL" id="QXFK01000019">
    <property type="protein sequence ID" value="RIV75903.1"/>
    <property type="molecule type" value="Genomic_DNA"/>
</dbReference>
<protein>
    <submittedName>
        <fullName evidence="3">PDZ domain-containing protein</fullName>
    </submittedName>
</protein>
<evidence type="ECO:0000313" key="4">
    <source>
        <dbReference type="Proteomes" id="UP000285092"/>
    </source>
</evidence>
<dbReference type="Pfam" id="PF17820">
    <property type="entry name" value="PDZ_6"/>
    <property type="match status" value="1"/>
</dbReference>
<dbReference type="InterPro" id="IPR001478">
    <property type="entry name" value="PDZ"/>
</dbReference>
<dbReference type="SUPFAM" id="SSF50156">
    <property type="entry name" value="PDZ domain-like"/>
    <property type="match status" value="1"/>
</dbReference>
<proteinExistence type="predicted"/>
<feature type="signal peptide" evidence="1">
    <location>
        <begin position="1"/>
        <end position="20"/>
    </location>
</feature>
<dbReference type="OrthoDB" id="7338723at2"/>
<reference evidence="3 4" key="1">
    <citation type="submission" date="2018-08" db="EMBL/GenBank/DDBJ databases">
        <title>Altererythrobacter sp.Ery1 and Ery12, the genome sequencing of novel strains in genus Alterythrobacter.</title>
        <authorList>
            <person name="Cheng H."/>
            <person name="Wu Y.-H."/>
            <person name="Fang C."/>
            <person name="Xu X.-W."/>
        </authorList>
    </citation>
    <scope>NUCLEOTIDE SEQUENCE [LARGE SCALE GENOMIC DNA]</scope>
    <source>
        <strain evidence="3 4">Ery1</strain>
    </source>
</reference>
<dbReference type="RefSeq" id="WP_119514826.1">
    <property type="nucleotide sequence ID" value="NZ_QXFK01000019.1"/>
</dbReference>
<dbReference type="InterPro" id="IPR041489">
    <property type="entry name" value="PDZ_6"/>
</dbReference>
<organism evidence="3 4">
    <name type="scientific">Pelagerythrobacter aerophilus</name>
    <dbReference type="NCBI Taxonomy" id="2306995"/>
    <lineage>
        <taxon>Bacteria</taxon>
        <taxon>Pseudomonadati</taxon>
        <taxon>Pseudomonadota</taxon>
        <taxon>Alphaproteobacteria</taxon>
        <taxon>Sphingomonadales</taxon>
        <taxon>Erythrobacteraceae</taxon>
        <taxon>Pelagerythrobacter</taxon>
    </lineage>
</organism>
<feature type="chain" id="PRO_5019556370" evidence="1">
    <location>
        <begin position="21"/>
        <end position="317"/>
    </location>
</feature>
<name>A0A418NED8_9SPHN</name>
<dbReference type="SMART" id="SM00228">
    <property type="entry name" value="PDZ"/>
    <property type="match status" value="1"/>
</dbReference>
<comment type="caution">
    <text evidence="3">The sequence shown here is derived from an EMBL/GenBank/DDBJ whole genome shotgun (WGS) entry which is preliminary data.</text>
</comment>
<dbReference type="AlphaFoldDB" id="A0A418NED8"/>
<keyword evidence="1" id="KW-0732">Signal</keyword>
<accession>A0A418NED8</accession>
<evidence type="ECO:0000259" key="2">
    <source>
        <dbReference type="SMART" id="SM00228"/>
    </source>
</evidence>
<keyword evidence="4" id="KW-1185">Reference proteome</keyword>
<dbReference type="Gene3D" id="2.30.42.10">
    <property type="match status" value="1"/>
</dbReference>
<dbReference type="Proteomes" id="UP000285092">
    <property type="component" value="Unassembled WGS sequence"/>
</dbReference>
<sequence length="317" mass="33974">MIRAAPALALLLALAQPALAGPREESAVAALATLQQSDARLLAVGWRLATGNAAYCSDARPAIGLLLQDMAGYAEPETMRKAAGIAGPIAVQAVAPGSPAEAAGLRANDEIAAIDGTVVAALPAAEEEDWRRLTRLHDAIDSSLAADGKVLVTLSDRGEIALKGVPACPGRFEIIGGDGAAAEGKRVVIGRKFVGLSYPEDEFAAAIAHEFAHNLLRHRVWLDTHGRKWKNVRATEREADRMMPWLLANAGYDPAAALRFMRRWGPNHGGGLFRKRTHEGWDERAETVEAEIALVQAVRAPDGRADWSRHFVREVAE</sequence>
<dbReference type="InterPro" id="IPR036034">
    <property type="entry name" value="PDZ_sf"/>
</dbReference>